<dbReference type="PROSITE" id="PS00107">
    <property type="entry name" value="PROTEIN_KINASE_ATP"/>
    <property type="match status" value="1"/>
</dbReference>
<dbReference type="PROSITE" id="PS00108">
    <property type="entry name" value="PROTEIN_KINASE_ST"/>
    <property type="match status" value="1"/>
</dbReference>
<name>A0AAD4S9B9_9MAGN</name>
<keyword evidence="7 19" id="KW-0732">Signal</keyword>
<accession>A0AAD4S9B9</accession>
<dbReference type="InterPro" id="IPR017441">
    <property type="entry name" value="Protein_kinase_ATP_BS"/>
</dbReference>
<evidence type="ECO:0000259" key="20">
    <source>
        <dbReference type="PROSITE" id="PS50011"/>
    </source>
</evidence>
<evidence type="ECO:0000256" key="7">
    <source>
        <dbReference type="ARBA" id="ARBA00022729"/>
    </source>
</evidence>
<comment type="catalytic activity">
    <reaction evidence="15">
        <text>L-threonyl-[protein] + ATP = O-phospho-L-threonyl-[protein] + ADP + H(+)</text>
        <dbReference type="Rhea" id="RHEA:46608"/>
        <dbReference type="Rhea" id="RHEA-COMP:11060"/>
        <dbReference type="Rhea" id="RHEA-COMP:11605"/>
        <dbReference type="ChEBI" id="CHEBI:15378"/>
        <dbReference type="ChEBI" id="CHEBI:30013"/>
        <dbReference type="ChEBI" id="CHEBI:30616"/>
        <dbReference type="ChEBI" id="CHEBI:61977"/>
        <dbReference type="ChEBI" id="CHEBI:456216"/>
        <dbReference type="EC" id="2.7.11.1"/>
    </reaction>
</comment>
<comment type="subcellular location">
    <subcellularLocation>
        <location evidence="1">Cell membrane</location>
        <topology evidence="1">Single-pass type I membrane protein</topology>
    </subcellularLocation>
</comment>
<dbReference type="SMART" id="SM00220">
    <property type="entry name" value="S_TKc"/>
    <property type="match status" value="1"/>
</dbReference>
<dbReference type="InterPro" id="IPR011009">
    <property type="entry name" value="Kinase-like_dom_sf"/>
</dbReference>
<dbReference type="InterPro" id="IPR008271">
    <property type="entry name" value="Ser/Thr_kinase_AS"/>
</dbReference>
<keyword evidence="22" id="KW-1185">Reference proteome</keyword>
<dbReference type="GO" id="GO:0004714">
    <property type="term" value="F:transmembrane receptor protein tyrosine kinase activity"/>
    <property type="evidence" value="ECO:0007669"/>
    <property type="project" value="InterPro"/>
</dbReference>
<dbReference type="PANTHER" id="PTHR34590">
    <property type="entry name" value="OS03G0124300 PROTEIN-RELATED"/>
    <property type="match status" value="1"/>
</dbReference>
<evidence type="ECO:0000256" key="3">
    <source>
        <dbReference type="ARBA" id="ARBA00022475"/>
    </source>
</evidence>
<proteinExistence type="predicted"/>
<dbReference type="InterPro" id="IPR024788">
    <property type="entry name" value="Malectin-like_Carb-bd_dom"/>
</dbReference>
<evidence type="ECO:0000256" key="10">
    <source>
        <dbReference type="ARBA" id="ARBA00022840"/>
    </source>
</evidence>
<dbReference type="Pfam" id="PF07714">
    <property type="entry name" value="PK_Tyr_Ser-Thr"/>
    <property type="match status" value="1"/>
</dbReference>
<protein>
    <recommendedName>
        <fullName evidence="2">non-specific serine/threonine protein kinase</fullName>
        <ecNumber evidence="2">2.7.11.1</ecNumber>
    </recommendedName>
</protein>
<comment type="caution">
    <text evidence="21">The sequence shown here is derived from an EMBL/GenBank/DDBJ whole genome shotgun (WGS) entry which is preliminary data.</text>
</comment>
<evidence type="ECO:0000256" key="12">
    <source>
        <dbReference type="ARBA" id="ARBA00023136"/>
    </source>
</evidence>
<keyword evidence="10 17" id="KW-0067">ATP-binding</keyword>
<dbReference type="Gene3D" id="1.10.510.10">
    <property type="entry name" value="Transferase(Phosphotransferase) domain 1"/>
    <property type="match status" value="1"/>
</dbReference>
<evidence type="ECO:0000256" key="2">
    <source>
        <dbReference type="ARBA" id="ARBA00012513"/>
    </source>
</evidence>
<evidence type="ECO:0000256" key="18">
    <source>
        <dbReference type="SAM" id="MobiDB-lite"/>
    </source>
</evidence>
<keyword evidence="6" id="KW-0812">Transmembrane</keyword>
<evidence type="ECO:0000256" key="13">
    <source>
        <dbReference type="ARBA" id="ARBA00023180"/>
    </source>
</evidence>
<dbReference type="GO" id="GO:0005886">
    <property type="term" value="C:plasma membrane"/>
    <property type="evidence" value="ECO:0007669"/>
    <property type="project" value="UniProtKB-SubCell"/>
</dbReference>
<keyword evidence="9" id="KW-0418">Kinase</keyword>
<keyword evidence="8 17" id="KW-0547">Nucleotide-binding</keyword>
<feature type="compositionally biased region" description="Low complexity" evidence="18">
    <location>
        <begin position="807"/>
        <end position="825"/>
    </location>
</feature>
<dbReference type="InterPro" id="IPR045272">
    <property type="entry name" value="ANXUR1/2-like"/>
</dbReference>
<keyword evidence="3" id="KW-1003">Cell membrane</keyword>
<evidence type="ECO:0000256" key="11">
    <source>
        <dbReference type="ARBA" id="ARBA00022989"/>
    </source>
</evidence>
<dbReference type="SUPFAM" id="SSF56112">
    <property type="entry name" value="Protein kinase-like (PK-like)"/>
    <property type="match status" value="1"/>
</dbReference>
<dbReference type="FunFam" id="2.60.120.430:FF:000007">
    <property type="entry name" value="FERONIA receptor-like kinase"/>
    <property type="match status" value="1"/>
</dbReference>
<keyword evidence="4" id="KW-0723">Serine/threonine-protein kinase</keyword>
<evidence type="ECO:0000256" key="16">
    <source>
        <dbReference type="ARBA" id="ARBA00048679"/>
    </source>
</evidence>
<dbReference type="PROSITE" id="PS50011">
    <property type="entry name" value="PROTEIN_KINASE_DOM"/>
    <property type="match status" value="1"/>
</dbReference>
<dbReference type="AlphaFoldDB" id="A0AAD4S9B9"/>
<dbReference type="FunFam" id="1.10.510.10:FF:000058">
    <property type="entry name" value="Receptor-like protein kinase FERONIA"/>
    <property type="match status" value="1"/>
</dbReference>
<dbReference type="PANTHER" id="PTHR34590:SF5">
    <property type="entry name" value="OS04G0586500 PROTEIN"/>
    <property type="match status" value="1"/>
</dbReference>
<feature type="signal peptide" evidence="19">
    <location>
        <begin position="1"/>
        <end position="15"/>
    </location>
</feature>
<evidence type="ECO:0000256" key="9">
    <source>
        <dbReference type="ARBA" id="ARBA00022777"/>
    </source>
</evidence>
<evidence type="ECO:0000256" key="14">
    <source>
        <dbReference type="ARBA" id="ARBA00023279"/>
    </source>
</evidence>
<feature type="domain" description="Protein kinase" evidence="20">
    <location>
        <begin position="500"/>
        <end position="775"/>
    </location>
</feature>
<feature type="region of interest" description="Disordered" evidence="18">
    <location>
        <begin position="783"/>
        <end position="825"/>
    </location>
</feature>
<feature type="chain" id="PRO_5042237954" description="non-specific serine/threonine protein kinase" evidence="19">
    <location>
        <begin position="16"/>
        <end position="825"/>
    </location>
</feature>
<keyword evidence="13" id="KW-0325">Glycoprotein</keyword>
<dbReference type="InterPro" id="IPR001245">
    <property type="entry name" value="Ser-Thr/Tyr_kinase_cat_dom"/>
</dbReference>
<evidence type="ECO:0000256" key="15">
    <source>
        <dbReference type="ARBA" id="ARBA00047899"/>
    </source>
</evidence>
<evidence type="ECO:0000256" key="19">
    <source>
        <dbReference type="SAM" id="SignalP"/>
    </source>
</evidence>
<dbReference type="EMBL" id="JAJJMB010012497">
    <property type="protein sequence ID" value="KAI3876380.1"/>
    <property type="molecule type" value="Genomic_DNA"/>
</dbReference>
<dbReference type="GO" id="GO:0005524">
    <property type="term" value="F:ATP binding"/>
    <property type="evidence" value="ECO:0007669"/>
    <property type="project" value="UniProtKB-UniRule"/>
</dbReference>
<dbReference type="InterPro" id="IPR000719">
    <property type="entry name" value="Prot_kinase_dom"/>
</dbReference>
<dbReference type="EC" id="2.7.11.1" evidence="2"/>
<evidence type="ECO:0000256" key="4">
    <source>
        <dbReference type="ARBA" id="ARBA00022527"/>
    </source>
</evidence>
<keyword evidence="12" id="KW-0472">Membrane</keyword>
<evidence type="ECO:0000256" key="17">
    <source>
        <dbReference type="PROSITE-ProRule" id="PRU10141"/>
    </source>
</evidence>
<evidence type="ECO:0000313" key="21">
    <source>
        <dbReference type="EMBL" id="KAI3876380.1"/>
    </source>
</evidence>
<gene>
    <name evidence="21" type="ORF">MKW98_021232</name>
</gene>
<dbReference type="FunFam" id="2.60.120.430:FF:000003">
    <property type="entry name" value="FERONIA receptor-like kinase"/>
    <property type="match status" value="1"/>
</dbReference>
<evidence type="ECO:0000256" key="1">
    <source>
        <dbReference type="ARBA" id="ARBA00004251"/>
    </source>
</evidence>
<keyword evidence="14" id="KW-0278">Fertilization</keyword>
<dbReference type="Gene3D" id="2.60.120.430">
    <property type="entry name" value="Galactose-binding lectin"/>
    <property type="match status" value="2"/>
</dbReference>
<keyword evidence="11" id="KW-1133">Transmembrane helix</keyword>
<reference evidence="21" key="1">
    <citation type="submission" date="2022-04" db="EMBL/GenBank/DDBJ databases">
        <title>A functionally conserved STORR gene fusion in Papaver species that diverged 16.8 million years ago.</title>
        <authorList>
            <person name="Catania T."/>
        </authorList>
    </citation>
    <scope>NUCLEOTIDE SEQUENCE</scope>
    <source>
        <strain evidence="21">S-188037</strain>
    </source>
</reference>
<dbReference type="Gene3D" id="3.30.200.20">
    <property type="entry name" value="Phosphorylase Kinase, domain 1"/>
    <property type="match status" value="1"/>
</dbReference>
<dbReference type="GO" id="GO:0004674">
    <property type="term" value="F:protein serine/threonine kinase activity"/>
    <property type="evidence" value="ECO:0007669"/>
    <property type="project" value="UniProtKB-KW"/>
</dbReference>
<evidence type="ECO:0000256" key="8">
    <source>
        <dbReference type="ARBA" id="ARBA00022741"/>
    </source>
</evidence>
<sequence>MLTLYLIFLIHRVYAADNVPPDSILLDCGTETEATGDRTWKSNFGSEYAASDLTASTSLDARAIFMKVAWVPYGTARIFKSEFTYSFPVSAGWKYIRLHFCSASYGNLSSSNAIFSVSSGGYTLLRDFSVSQNREEFNITVKEFSINVAKGRLNITFTPSSNYNNSYALVNGIEVIPMPDIYNGSAIIAGEKGVSLIVSNTTVLEKVLRLNVGGTKITPAADSGLFRSWSEDDFMYLPAGLRGEEDTADSSLDIKYFPSIPSYVAPKNIYRTARTMGSNQSNNQNNNLTWGLLVDPGFHYLLRLHFCEINSNITKVNQRVFQIILNNHTVEDHADVVAWTGNTGNGIALYKDYAVHVPKGGDRGELLVELHPNIASKPEYYDAILNGLEIFKVNDTTGNLAGPPAFDPAVDDSIDPNFPRKSGNQTAIIAGVTGGLAALCLLGVVVFAGPPLWLMHSLYGNSHPPVPGKTNATQGFASSLSSDTCRHFSFDEIKAATSNFNEALILGVGGFGKVYKGEIENGTIKVAIKRGNPLSDQGVHAFQTEIELLSKLRHRHLVSLIGYCEENCEMILVYDYMALGTLREHLYKTKNPPLLWKQRLEICIGAARGLHYLHTGAKPQTIIHRDVKTTNILLDDKWVAKVSDFGLSKLGPSSDHTHVTTAVKGSFGYLDPEYFRRRQITEKSDVYSFGVVLFEVLCAKPALNPTLADEEACLAEWALQNQREGNLDQIIDPYLNGKIASECLKTFAEISEKCLNEKGIDRPSMGDVLWSLEYALQLQENMEGGGGVHGDMDDEETSFTKDPDAKSSGFSGSGNNSWSSELLPR</sequence>
<dbReference type="FunFam" id="3.30.200.20:FF:000645">
    <property type="entry name" value="Receptor-like protein kinase FERONIA"/>
    <property type="match status" value="1"/>
</dbReference>
<evidence type="ECO:0000256" key="5">
    <source>
        <dbReference type="ARBA" id="ARBA00022679"/>
    </source>
</evidence>
<keyword evidence="5" id="KW-0808">Transferase</keyword>
<comment type="catalytic activity">
    <reaction evidence="16">
        <text>L-seryl-[protein] + ATP = O-phospho-L-seryl-[protein] + ADP + H(+)</text>
        <dbReference type="Rhea" id="RHEA:17989"/>
        <dbReference type="Rhea" id="RHEA-COMP:9863"/>
        <dbReference type="Rhea" id="RHEA-COMP:11604"/>
        <dbReference type="ChEBI" id="CHEBI:15378"/>
        <dbReference type="ChEBI" id="CHEBI:29999"/>
        <dbReference type="ChEBI" id="CHEBI:30616"/>
        <dbReference type="ChEBI" id="CHEBI:83421"/>
        <dbReference type="ChEBI" id="CHEBI:456216"/>
        <dbReference type="EC" id="2.7.11.1"/>
    </reaction>
</comment>
<evidence type="ECO:0000256" key="6">
    <source>
        <dbReference type="ARBA" id="ARBA00022692"/>
    </source>
</evidence>
<feature type="binding site" evidence="17">
    <location>
        <position position="529"/>
    </location>
    <ligand>
        <name>ATP</name>
        <dbReference type="ChEBI" id="CHEBI:30616"/>
    </ligand>
</feature>
<dbReference type="CDD" id="cd14066">
    <property type="entry name" value="STKc_IRAK"/>
    <property type="match status" value="1"/>
</dbReference>
<organism evidence="21 22">
    <name type="scientific">Papaver atlanticum</name>
    <dbReference type="NCBI Taxonomy" id="357466"/>
    <lineage>
        <taxon>Eukaryota</taxon>
        <taxon>Viridiplantae</taxon>
        <taxon>Streptophyta</taxon>
        <taxon>Embryophyta</taxon>
        <taxon>Tracheophyta</taxon>
        <taxon>Spermatophyta</taxon>
        <taxon>Magnoliopsida</taxon>
        <taxon>Ranunculales</taxon>
        <taxon>Papaveraceae</taxon>
        <taxon>Papaveroideae</taxon>
        <taxon>Papaver</taxon>
    </lineage>
</organism>
<dbReference type="Proteomes" id="UP001202328">
    <property type="component" value="Unassembled WGS sequence"/>
</dbReference>
<dbReference type="Pfam" id="PF12819">
    <property type="entry name" value="Malectin_like"/>
    <property type="match status" value="1"/>
</dbReference>
<evidence type="ECO:0000313" key="22">
    <source>
        <dbReference type="Proteomes" id="UP001202328"/>
    </source>
</evidence>